<dbReference type="Proteomes" id="UP001497535">
    <property type="component" value="Unassembled WGS sequence"/>
</dbReference>
<name>A0ACB0Z2X5_MELEN</name>
<evidence type="ECO:0000313" key="1">
    <source>
        <dbReference type="EMBL" id="CAK5073245.1"/>
    </source>
</evidence>
<gene>
    <name evidence="1" type="ORF">MENTE1834_LOCUS19893</name>
</gene>
<comment type="caution">
    <text evidence="1">The sequence shown here is derived from an EMBL/GenBank/DDBJ whole genome shotgun (WGS) entry which is preliminary data.</text>
</comment>
<organism evidence="1 2">
    <name type="scientific">Meloidogyne enterolobii</name>
    <name type="common">Root-knot nematode worm</name>
    <name type="synonym">Meloidogyne mayaguensis</name>
    <dbReference type="NCBI Taxonomy" id="390850"/>
    <lineage>
        <taxon>Eukaryota</taxon>
        <taxon>Metazoa</taxon>
        <taxon>Ecdysozoa</taxon>
        <taxon>Nematoda</taxon>
        <taxon>Chromadorea</taxon>
        <taxon>Rhabditida</taxon>
        <taxon>Tylenchina</taxon>
        <taxon>Tylenchomorpha</taxon>
        <taxon>Tylenchoidea</taxon>
        <taxon>Meloidogynidae</taxon>
        <taxon>Meloidogyninae</taxon>
        <taxon>Meloidogyne</taxon>
    </lineage>
</organism>
<protein>
    <submittedName>
        <fullName evidence="1">Uncharacterized protein</fullName>
    </submittedName>
</protein>
<keyword evidence="2" id="KW-1185">Reference proteome</keyword>
<sequence length="171" mass="19490">MPSPLEESSSPNWTTSVKTLSNSVCQTVGNFKEKIITKCQNIPINWKKSVTCVFVLILACQVSNVYLTPKNTQIEPINFQLKCKVGKEGYECTGNKKIFNNYDISLKNYQGKLTKEGEIEEEFKCVGNGKFCYKTYKNKENEVKVAVKLNGKKYKIEKAKKGKKMNFEGKF</sequence>
<evidence type="ECO:0000313" key="2">
    <source>
        <dbReference type="Proteomes" id="UP001497535"/>
    </source>
</evidence>
<dbReference type="EMBL" id="CAVMJV010000023">
    <property type="protein sequence ID" value="CAK5073245.1"/>
    <property type="molecule type" value="Genomic_DNA"/>
</dbReference>
<accession>A0ACB0Z2X5</accession>
<reference evidence="1" key="1">
    <citation type="submission" date="2023-11" db="EMBL/GenBank/DDBJ databases">
        <authorList>
            <person name="Poullet M."/>
        </authorList>
    </citation>
    <scope>NUCLEOTIDE SEQUENCE</scope>
    <source>
        <strain evidence="1">E1834</strain>
    </source>
</reference>
<proteinExistence type="predicted"/>